<keyword evidence="1" id="KW-1133">Transmembrane helix</keyword>
<dbReference type="EMBL" id="BAAADB010000008">
    <property type="protein sequence ID" value="GAA0505493.1"/>
    <property type="molecule type" value="Genomic_DNA"/>
</dbReference>
<evidence type="ECO:0000256" key="1">
    <source>
        <dbReference type="SAM" id="Phobius"/>
    </source>
</evidence>
<sequence>MTQQQPVAPRFLWVAGPLLPTTWLFGSDTWSVEAVALHLVRTALAAVVAFHFWRFPNPERSARTNTVLTAFMVASAVGIAVFGTLSLYYLWRAAQIDQLLGG</sequence>
<proteinExistence type="predicted"/>
<feature type="transmembrane region" description="Helical" evidence="1">
    <location>
        <begin position="35"/>
        <end position="55"/>
    </location>
</feature>
<accession>A0ABP3LRD4</accession>
<dbReference type="RefSeq" id="WP_343757085.1">
    <property type="nucleotide sequence ID" value="NZ_BAAADB010000008.1"/>
</dbReference>
<keyword evidence="3" id="KW-1185">Reference proteome</keyword>
<name>A0ABP3LRD4_9DEIO</name>
<evidence type="ECO:0000313" key="2">
    <source>
        <dbReference type="EMBL" id="GAA0505493.1"/>
    </source>
</evidence>
<feature type="transmembrane region" description="Helical" evidence="1">
    <location>
        <begin position="67"/>
        <end position="91"/>
    </location>
</feature>
<organism evidence="2 3">
    <name type="scientific">Deinococcus depolymerans</name>
    <dbReference type="NCBI Taxonomy" id="392408"/>
    <lineage>
        <taxon>Bacteria</taxon>
        <taxon>Thermotogati</taxon>
        <taxon>Deinococcota</taxon>
        <taxon>Deinococci</taxon>
        <taxon>Deinococcales</taxon>
        <taxon>Deinococcaceae</taxon>
        <taxon>Deinococcus</taxon>
    </lineage>
</organism>
<gene>
    <name evidence="2" type="ORF">GCM10008937_11730</name>
</gene>
<dbReference type="Proteomes" id="UP001500191">
    <property type="component" value="Unassembled WGS sequence"/>
</dbReference>
<comment type="caution">
    <text evidence="2">The sequence shown here is derived from an EMBL/GenBank/DDBJ whole genome shotgun (WGS) entry which is preliminary data.</text>
</comment>
<keyword evidence="1" id="KW-0472">Membrane</keyword>
<evidence type="ECO:0000313" key="3">
    <source>
        <dbReference type="Proteomes" id="UP001500191"/>
    </source>
</evidence>
<reference evidence="3" key="1">
    <citation type="journal article" date="2019" name="Int. J. Syst. Evol. Microbiol.">
        <title>The Global Catalogue of Microorganisms (GCM) 10K type strain sequencing project: providing services to taxonomists for standard genome sequencing and annotation.</title>
        <authorList>
            <consortium name="The Broad Institute Genomics Platform"/>
            <consortium name="The Broad Institute Genome Sequencing Center for Infectious Disease"/>
            <person name="Wu L."/>
            <person name="Ma J."/>
        </authorList>
    </citation>
    <scope>NUCLEOTIDE SEQUENCE [LARGE SCALE GENOMIC DNA]</scope>
    <source>
        <strain evidence="3">JCM 14368</strain>
    </source>
</reference>
<protein>
    <submittedName>
        <fullName evidence="2">Uncharacterized protein</fullName>
    </submittedName>
</protein>
<keyword evidence="1" id="KW-0812">Transmembrane</keyword>